<dbReference type="GO" id="GO:0008270">
    <property type="term" value="F:zinc ion binding"/>
    <property type="evidence" value="ECO:0007669"/>
    <property type="project" value="InterPro"/>
</dbReference>
<dbReference type="PROSITE" id="PS00463">
    <property type="entry name" value="ZN2_CY6_FUNGAL_1"/>
    <property type="match status" value="1"/>
</dbReference>
<keyword evidence="2" id="KW-0479">Metal-binding</keyword>
<organism evidence="12 13">
    <name type="scientific">Paraphoma chrysanthemicola</name>
    <dbReference type="NCBI Taxonomy" id="798071"/>
    <lineage>
        <taxon>Eukaryota</taxon>
        <taxon>Fungi</taxon>
        <taxon>Dikarya</taxon>
        <taxon>Ascomycota</taxon>
        <taxon>Pezizomycotina</taxon>
        <taxon>Dothideomycetes</taxon>
        <taxon>Pleosporomycetidae</taxon>
        <taxon>Pleosporales</taxon>
        <taxon>Pleosporineae</taxon>
        <taxon>Phaeosphaeriaceae</taxon>
        <taxon>Paraphoma</taxon>
    </lineage>
</organism>
<dbReference type="InterPro" id="IPR036864">
    <property type="entry name" value="Zn2-C6_fun-type_DNA-bd_sf"/>
</dbReference>
<dbReference type="SUPFAM" id="SSF57701">
    <property type="entry name" value="Zn2/Cys6 DNA-binding domain"/>
    <property type="match status" value="1"/>
</dbReference>
<dbReference type="Pfam" id="PF00172">
    <property type="entry name" value="Zn_clus"/>
    <property type="match status" value="1"/>
</dbReference>
<evidence type="ECO:0000313" key="13">
    <source>
        <dbReference type="Proteomes" id="UP000813461"/>
    </source>
</evidence>
<comment type="subcellular location">
    <subcellularLocation>
        <location evidence="1">Nucleus</location>
    </subcellularLocation>
</comment>
<keyword evidence="5" id="KW-0238">DNA-binding</keyword>
<keyword evidence="6" id="KW-0804">Transcription</keyword>
<keyword evidence="4" id="KW-0805">Transcription regulation</keyword>
<evidence type="ECO:0000256" key="1">
    <source>
        <dbReference type="ARBA" id="ARBA00004123"/>
    </source>
</evidence>
<evidence type="ECO:0000256" key="5">
    <source>
        <dbReference type="ARBA" id="ARBA00023125"/>
    </source>
</evidence>
<evidence type="ECO:0000256" key="6">
    <source>
        <dbReference type="ARBA" id="ARBA00023163"/>
    </source>
</evidence>
<dbReference type="EMBL" id="JAGMVJ010000010">
    <property type="protein sequence ID" value="KAH7086786.1"/>
    <property type="molecule type" value="Genomic_DNA"/>
</dbReference>
<dbReference type="GO" id="GO:0000981">
    <property type="term" value="F:DNA-binding transcription factor activity, RNA polymerase II-specific"/>
    <property type="evidence" value="ECO:0007669"/>
    <property type="project" value="InterPro"/>
</dbReference>
<dbReference type="PROSITE" id="PS50048">
    <property type="entry name" value="ZN2_CY6_FUNGAL_2"/>
    <property type="match status" value="1"/>
</dbReference>
<evidence type="ECO:0000259" key="11">
    <source>
        <dbReference type="PROSITE" id="PS50048"/>
    </source>
</evidence>
<dbReference type="CDD" id="cd00067">
    <property type="entry name" value="GAL4"/>
    <property type="match status" value="1"/>
</dbReference>
<comment type="caution">
    <text evidence="12">The sequence shown here is derived from an EMBL/GenBank/DDBJ whole genome shotgun (WGS) entry which is preliminary data.</text>
</comment>
<proteinExistence type="inferred from homology"/>
<dbReference type="InterPro" id="IPR051089">
    <property type="entry name" value="prtT"/>
</dbReference>
<keyword evidence="13" id="KW-1185">Reference proteome</keyword>
<dbReference type="SMART" id="SM00066">
    <property type="entry name" value="GAL4"/>
    <property type="match status" value="1"/>
</dbReference>
<evidence type="ECO:0000256" key="7">
    <source>
        <dbReference type="ARBA" id="ARBA00023242"/>
    </source>
</evidence>
<name>A0A8K0VY36_9PLEO</name>
<dbReference type="Gene3D" id="4.10.240.10">
    <property type="entry name" value="Zn(2)-C6 fungal-type DNA-binding domain"/>
    <property type="match status" value="1"/>
</dbReference>
<dbReference type="GO" id="GO:0005634">
    <property type="term" value="C:nucleus"/>
    <property type="evidence" value="ECO:0007669"/>
    <property type="project" value="UniProtKB-SubCell"/>
</dbReference>
<evidence type="ECO:0000256" key="9">
    <source>
        <dbReference type="ARBA" id="ARBA00041135"/>
    </source>
</evidence>
<dbReference type="Proteomes" id="UP000813461">
    <property type="component" value="Unassembled WGS sequence"/>
</dbReference>
<evidence type="ECO:0000256" key="2">
    <source>
        <dbReference type="ARBA" id="ARBA00022723"/>
    </source>
</evidence>
<reference evidence="12" key="1">
    <citation type="journal article" date="2021" name="Nat. Commun.">
        <title>Genetic determinants of endophytism in the Arabidopsis root mycobiome.</title>
        <authorList>
            <person name="Mesny F."/>
            <person name="Miyauchi S."/>
            <person name="Thiergart T."/>
            <person name="Pickel B."/>
            <person name="Atanasova L."/>
            <person name="Karlsson M."/>
            <person name="Huettel B."/>
            <person name="Barry K.W."/>
            <person name="Haridas S."/>
            <person name="Chen C."/>
            <person name="Bauer D."/>
            <person name="Andreopoulos W."/>
            <person name="Pangilinan J."/>
            <person name="LaButti K."/>
            <person name="Riley R."/>
            <person name="Lipzen A."/>
            <person name="Clum A."/>
            <person name="Drula E."/>
            <person name="Henrissat B."/>
            <person name="Kohler A."/>
            <person name="Grigoriev I.V."/>
            <person name="Martin F.M."/>
            <person name="Hacquard S."/>
        </authorList>
    </citation>
    <scope>NUCLEOTIDE SEQUENCE</scope>
    <source>
        <strain evidence="12">MPI-SDFR-AT-0120</strain>
    </source>
</reference>
<dbReference type="PANTHER" id="PTHR31845:SF34">
    <property type="entry name" value="TRANSCRIPTIONAL ACTIVATOR OF PROTEASES PRTT"/>
    <property type="match status" value="1"/>
</dbReference>
<dbReference type="PANTHER" id="PTHR31845">
    <property type="entry name" value="FINGER DOMAIN PROTEIN, PUTATIVE-RELATED"/>
    <property type="match status" value="1"/>
</dbReference>
<sequence length="594" mass="66687">MPPDRGRASQACTACRKQKTRCYETADGRACLRCERLGQFCSLAGSAPHRVTLSDPTVAWPHNAIAPPGEDQASRLERLEWTINTLTQRVNILEADRSRIDSHHSEVAAYQTPANDDPVLPQHQDQGEAQEQNVAPLYVLRDAAAESGYSNMAETEPQVVDRTATNSPSQTHFEDIIVKRIVNPQEAFSLLALFQTHYGRWVTFDKDTPTAVLLENMRKFPLLLTACCLIAARHTSHESALRLAPALFTEAKSLLSAALLSSPQPIEFFQSALILSMWSTTIAKVPLRLDSWLLSGFALQHSIATKLFTSSAVNNGSGCSKQALDRLCVWNHICLVHLHYCVGTRRKAMIERKDIDRCRLILGSENATNFETRMVAEIFLYWIIYESFNAPVDLPKTQAALQAWKSEWQYVFDRPRSQFVQMGFYFAQLLTYDQSLKTRSTAARESMINEMIRLSTAIVTLAMNTHDERTRHLTDHIYHMISFAAVTLSRLLHTYEQQLSVTHDLRGLESLITSLVSWLHAIGSPSHIAHTMGNVVTAFHKKIRRGSALSPTASIEEVDIAIHDDFAELFPELFGARPFIVGSVSMLPDFQPLD</sequence>
<feature type="domain" description="Zn(2)-C6 fungal-type" evidence="11">
    <location>
        <begin position="11"/>
        <end position="43"/>
    </location>
</feature>
<keyword evidence="3" id="KW-0862">Zinc</keyword>
<evidence type="ECO:0000256" key="3">
    <source>
        <dbReference type="ARBA" id="ARBA00022833"/>
    </source>
</evidence>
<accession>A0A8K0VY36</accession>
<evidence type="ECO:0000256" key="4">
    <source>
        <dbReference type="ARBA" id="ARBA00023015"/>
    </source>
</evidence>
<gene>
    <name evidence="12" type="ORF">FB567DRAFT_51288</name>
</gene>
<keyword evidence="7" id="KW-0539">Nucleus</keyword>
<protein>
    <recommendedName>
        <fullName evidence="9">Transcriptional activator of proteases prtT</fullName>
    </recommendedName>
    <alternativeName>
        <fullName evidence="10">Zn(2)-C6 zinc finger-containing protein prtT</fullName>
    </alternativeName>
</protein>
<dbReference type="AlphaFoldDB" id="A0A8K0VY36"/>
<dbReference type="InterPro" id="IPR001138">
    <property type="entry name" value="Zn2Cys6_DnaBD"/>
</dbReference>
<evidence type="ECO:0000256" key="10">
    <source>
        <dbReference type="ARBA" id="ARBA00042461"/>
    </source>
</evidence>
<evidence type="ECO:0000256" key="8">
    <source>
        <dbReference type="ARBA" id="ARBA00038134"/>
    </source>
</evidence>
<evidence type="ECO:0000313" key="12">
    <source>
        <dbReference type="EMBL" id="KAH7086786.1"/>
    </source>
</evidence>
<dbReference type="CDD" id="cd12148">
    <property type="entry name" value="fungal_TF_MHR"/>
    <property type="match status" value="1"/>
</dbReference>
<dbReference type="OrthoDB" id="2595934at2759"/>
<dbReference type="GO" id="GO:0000976">
    <property type="term" value="F:transcription cis-regulatory region binding"/>
    <property type="evidence" value="ECO:0007669"/>
    <property type="project" value="TreeGrafter"/>
</dbReference>
<comment type="similarity">
    <text evidence="8">Belongs to the prtT family.</text>
</comment>